<protein>
    <submittedName>
        <fullName evidence="6">Glutathione reductase</fullName>
    </submittedName>
</protein>
<dbReference type="InterPro" id="IPR023753">
    <property type="entry name" value="FAD/NAD-binding_dom"/>
</dbReference>
<dbReference type="Gene3D" id="3.50.50.60">
    <property type="entry name" value="FAD/NAD(P)-binding domain"/>
    <property type="match status" value="2"/>
</dbReference>
<feature type="domain" description="Pyridine nucleotide-disulphide oxidoreductase dimerisation" evidence="4">
    <location>
        <begin position="334"/>
        <end position="435"/>
    </location>
</feature>
<dbReference type="Gene3D" id="3.30.390.30">
    <property type="match status" value="1"/>
</dbReference>
<organism evidence="6 7">
    <name type="scientific">Streptococcus ratti FA-1 = DSM 20564</name>
    <dbReference type="NCBI Taxonomy" id="699248"/>
    <lineage>
        <taxon>Bacteria</taxon>
        <taxon>Bacillati</taxon>
        <taxon>Bacillota</taxon>
        <taxon>Bacilli</taxon>
        <taxon>Lactobacillales</taxon>
        <taxon>Streptococcaceae</taxon>
        <taxon>Streptococcus</taxon>
    </lineage>
</organism>
<dbReference type="PANTHER" id="PTHR43014">
    <property type="entry name" value="MERCURIC REDUCTASE"/>
    <property type="match status" value="1"/>
</dbReference>
<gene>
    <name evidence="6" type="ORF">SRA_03086</name>
</gene>
<accession>A0ABP2QWS2</accession>
<keyword evidence="3" id="KW-0274">FAD</keyword>
<dbReference type="Pfam" id="PF02852">
    <property type="entry name" value="Pyr_redox_dim"/>
    <property type="match status" value="1"/>
</dbReference>
<dbReference type="InterPro" id="IPR004099">
    <property type="entry name" value="Pyr_nucl-diS_OxRdtase_dimer"/>
</dbReference>
<evidence type="ECO:0000256" key="2">
    <source>
        <dbReference type="ARBA" id="ARBA00022630"/>
    </source>
</evidence>
<dbReference type="PANTHER" id="PTHR43014:SF5">
    <property type="entry name" value="GLUTATHIONE REDUCTASE (NADPH)"/>
    <property type="match status" value="1"/>
</dbReference>
<dbReference type="Pfam" id="PF07992">
    <property type="entry name" value="Pyr_redox_2"/>
    <property type="match status" value="1"/>
</dbReference>
<evidence type="ECO:0000259" key="4">
    <source>
        <dbReference type="Pfam" id="PF02852"/>
    </source>
</evidence>
<dbReference type="PRINTS" id="PR00368">
    <property type="entry name" value="FADPNR"/>
</dbReference>
<comment type="caution">
    <text evidence="6">The sequence shown here is derived from an EMBL/GenBank/DDBJ whole genome shotgun (WGS) entry which is preliminary data.</text>
</comment>
<comment type="cofactor">
    <cofactor evidence="1">
        <name>FAD</name>
        <dbReference type="ChEBI" id="CHEBI:57692"/>
    </cofactor>
</comment>
<sequence>MNYDVIFIGSGHANNHGARLLAAAGKKVAMIEADKFGGVCTNYGCDAKILLDGPFEYLDGLNNYQDLGLKADVKIDWAAMMAHKRKTLAGFQEVFPSMFKSLGIDIINGRGRLVDNHTVAVGDQHYTADYIIIGTGARNAKLNIPGKEFTQGSAEFLDLDALPEHMIVIGAGIIGMEFASMALLAGKQVTFFEYANRPLLAYPEKYVQKIVTKFEAQGAVFYFGQAISQVEKVDSGLRVTIAEGLSATGDFVLDATGRIPNIENLGLENLGIEASPRGIKVDDHMRTAIPNIYASGDVVDKTIPKLTPTAEFESNYIGRDILNPNGPSISYPVIPNLVFTLPRIGQVGVTIDEAKAHPDQYKLVEIPWGEQHDWVNNHELDAELALIFDREDYLVGAAAISSQAGTWLDWLTPIIEKKMTAKDLGNMIMSFPTQTYMLWSTLTSLLRAH</sequence>
<name>A0ABP2QWS2_STRRT</name>
<evidence type="ECO:0000256" key="1">
    <source>
        <dbReference type="ARBA" id="ARBA00001974"/>
    </source>
</evidence>
<evidence type="ECO:0000259" key="5">
    <source>
        <dbReference type="Pfam" id="PF07992"/>
    </source>
</evidence>
<dbReference type="EMBL" id="AJTZ01000005">
    <property type="protein sequence ID" value="EJN93487.1"/>
    <property type="molecule type" value="Genomic_DNA"/>
</dbReference>
<evidence type="ECO:0000256" key="3">
    <source>
        <dbReference type="ARBA" id="ARBA00022827"/>
    </source>
</evidence>
<feature type="domain" description="FAD/NAD(P)-binding" evidence="5">
    <location>
        <begin position="3"/>
        <end position="311"/>
    </location>
</feature>
<evidence type="ECO:0000313" key="7">
    <source>
        <dbReference type="Proteomes" id="UP000007815"/>
    </source>
</evidence>
<proteinExistence type="predicted"/>
<dbReference type="RefSeq" id="WP_003087491.1">
    <property type="nucleotide sequence ID" value="NZ_AJTZ01000005.1"/>
</dbReference>
<dbReference type="PRINTS" id="PR00411">
    <property type="entry name" value="PNDRDTASEI"/>
</dbReference>
<evidence type="ECO:0000313" key="6">
    <source>
        <dbReference type="EMBL" id="EJN93487.1"/>
    </source>
</evidence>
<dbReference type="SUPFAM" id="SSF55424">
    <property type="entry name" value="FAD/NAD-linked reductases, dimerisation (C-terminal) domain"/>
    <property type="match status" value="1"/>
</dbReference>
<dbReference type="InterPro" id="IPR036188">
    <property type="entry name" value="FAD/NAD-bd_sf"/>
</dbReference>
<dbReference type="SUPFAM" id="SSF51905">
    <property type="entry name" value="FAD/NAD(P)-binding domain"/>
    <property type="match status" value="1"/>
</dbReference>
<keyword evidence="2" id="KW-0285">Flavoprotein</keyword>
<dbReference type="Proteomes" id="UP000007815">
    <property type="component" value="Unassembled WGS sequence"/>
</dbReference>
<keyword evidence="7" id="KW-1185">Reference proteome</keyword>
<reference evidence="6 7" key="1">
    <citation type="submission" date="2009-12" db="EMBL/GenBank/DDBJ databases">
        <authorList>
            <person name="Lefebure T."/>
            <person name="Cornejo O.E."/>
            <person name="Pavinski Bitar P.D."/>
            <person name="Lang P."/>
            <person name="Stanhope M.J."/>
        </authorList>
    </citation>
    <scope>NUCLEOTIDE SEQUENCE [LARGE SCALE GENOMIC DNA]</scope>
    <source>
        <strain evidence="6 7">FA-1</strain>
    </source>
</reference>
<dbReference type="InterPro" id="IPR016156">
    <property type="entry name" value="FAD/NAD-linked_Rdtase_dimer_sf"/>
</dbReference>